<feature type="region of interest" description="Disordered" evidence="1">
    <location>
        <begin position="628"/>
        <end position="658"/>
    </location>
</feature>
<organism evidence="2 3">
    <name type="scientific">Fasciola gigantica</name>
    <name type="common">Giant liver fluke</name>
    <dbReference type="NCBI Taxonomy" id="46835"/>
    <lineage>
        <taxon>Eukaryota</taxon>
        <taxon>Metazoa</taxon>
        <taxon>Spiralia</taxon>
        <taxon>Lophotrochozoa</taxon>
        <taxon>Platyhelminthes</taxon>
        <taxon>Trematoda</taxon>
        <taxon>Digenea</taxon>
        <taxon>Plagiorchiida</taxon>
        <taxon>Echinostomata</taxon>
        <taxon>Echinostomatoidea</taxon>
        <taxon>Fasciolidae</taxon>
        <taxon>Fasciola</taxon>
    </lineage>
</organism>
<reference evidence="2 3" key="1">
    <citation type="submission" date="2019-04" db="EMBL/GenBank/DDBJ databases">
        <title>Annotation for the trematode Fasciola gigantica.</title>
        <authorList>
            <person name="Choi Y.-J."/>
        </authorList>
    </citation>
    <scope>NUCLEOTIDE SEQUENCE [LARGE SCALE GENOMIC DNA]</scope>
    <source>
        <strain evidence="2">Uganda_cow_1</strain>
    </source>
</reference>
<feature type="compositionally biased region" description="Basic and acidic residues" evidence="1">
    <location>
        <begin position="1"/>
        <end position="15"/>
    </location>
</feature>
<gene>
    <name evidence="2" type="ORF">FGIG_09600</name>
</gene>
<dbReference type="EMBL" id="SUNJ01012979">
    <property type="protein sequence ID" value="TPP57608.1"/>
    <property type="molecule type" value="Genomic_DNA"/>
</dbReference>
<name>A0A504YGS3_FASGI</name>
<feature type="region of interest" description="Disordered" evidence="1">
    <location>
        <begin position="809"/>
        <end position="829"/>
    </location>
</feature>
<evidence type="ECO:0000256" key="1">
    <source>
        <dbReference type="SAM" id="MobiDB-lite"/>
    </source>
</evidence>
<feature type="region of interest" description="Disordered" evidence="1">
    <location>
        <begin position="482"/>
        <end position="567"/>
    </location>
</feature>
<proteinExistence type="predicted"/>
<feature type="region of interest" description="Disordered" evidence="1">
    <location>
        <begin position="1"/>
        <end position="59"/>
    </location>
</feature>
<protein>
    <submittedName>
        <fullName evidence="2">Uncharacterized protein</fullName>
    </submittedName>
</protein>
<feature type="compositionally biased region" description="Basic and acidic residues" evidence="1">
    <location>
        <begin position="496"/>
        <end position="512"/>
    </location>
</feature>
<feature type="compositionally biased region" description="Polar residues" evidence="1">
    <location>
        <begin position="16"/>
        <end position="25"/>
    </location>
</feature>
<accession>A0A504YGS3</accession>
<sequence>MHAEDRPRNDYRKTAETPSSVTVTPDQGPALPTFRTHRPATANAVSSTPAARPLQRRSSLSEKRHFELINNGCVKPDFPSACQREDVPQEVHSPPVILDHQQSVSTLRKYYSELDTSSHTPAEPSAHLRKNSYTLTKGTRLKAESVPNVDTYASELAVKTDDRMPTDLYDECIEHHAASVEELRQVFERRGNEPPERELRPSMRQPGSFHHYQPQPVHSNMSKSVEFFSRPPKYRTPSPRPMNLPTPPPLPLAPSSQEMIIRTEAPYRHTQPRSRNYVTRFSQCAQPIISMHMPFRSRSLALGRHGWSSEMLQTRPRAGSITQRSVSPLPNSNSRGRSRRKHLTHSSRSTQKNEQPPGVQVCEGQHCTDNPYCRQNSRRVANKGTQSISQAVIPYVNSDTVKFPGSDIIHLNPADTDGVYVRSAVVYERVADRTEHGDQRHFVTTYVISQGQSPSRSTVQATNLWVAEQALLSAGGSIDEKQTALPPYRTQTLPRTEQDFLTKPTEVRRPERNQAPYSSCRVQGRAKSAHSRPRSLSTTGRNPVGKTPGDYELEPAPLPTPPPADMHRYLLRCSSQDSNVNRMGQKTLQSGADKAVQWEETRCSRRRKRSFSPARSWSVRSLSPPPFRTPWLSSMGSVRSKRSTSKSPYPHETKPGTQQDEFEQLLIYDGADGEMQHRCPRKHVHPCYCGICSRSQIESYEIEQARQREVRARHEWVSRAEAVRRERQTYHQVRGSWSPPALRSPARNTPNNLEEKTEQEIRYRVRQHKPLSPVPRAPLPIYPTPEVQRDEPIAVDEAVQCGPSKVFEESDPQLNVDTDLPNGIDTTPITEDFDGKRAYFEELIQTNKMMARCSFCSDCFHCPHGQIPRFSCNSSWDSEIQQACSPVYTKGNTTVTRTDYAKTGQPYTHYRDYNEQNDRKAGLTMKPLSSAVYDSHEPDSREPVTRRVYKVEAIREPVRYGPQQYTSNLCLTSYPVQSTSYHGWPSRTEKPYFSAHEGHSIQHDYYARPQMAMPKVAPNPPGKEMSCTNFHHKWTPYCVDRVIQPSRAELIHSPTTTTTNFAPHRSALLSRDCPLEVDSQHSPGCRFYDGSHGPIYKGDSWDSLNGAGNLMDPTYRGRVRQIVGELNERAMLETHMIDETYPAYSSPDLRRSMRFN</sequence>
<feature type="compositionally biased region" description="Basic residues" evidence="1">
    <location>
        <begin position="336"/>
        <end position="345"/>
    </location>
</feature>
<feature type="compositionally biased region" description="Polar residues" evidence="1">
    <location>
        <begin position="320"/>
        <end position="335"/>
    </location>
</feature>
<keyword evidence="3" id="KW-1185">Reference proteome</keyword>
<dbReference type="OrthoDB" id="6242018at2759"/>
<evidence type="ECO:0000313" key="3">
    <source>
        <dbReference type="Proteomes" id="UP000316759"/>
    </source>
</evidence>
<dbReference type="Proteomes" id="UP000316759">
    <property type="component" value="Unassembled WGS sequence"/>
</dbReference>
<feature type="region of interest" description="Disordered" evidence="1">
    <location>
        <begin position="730"/>
        <end position="757"/>
    </location>
</feature>
<comment type="caution">
    <text evidence="2">The sequence shown here is derived from an EMBL/GenBank/DDBJ whole genome shotgun (WGS) entry which is preliminary data.</text>
</comment>
<dbReference type="AlphaFoldDB" id="A0A504YGS3"/>
<evidence type="ECO:0000313" key="2">
    <source>
        <dbReference type="EMBL" id="TPP57608.1"/>
    </source>
</evidence>
<feature type="region of interest" description="Disordered" evidence="1">
    <location>
        <begin position="313"/>
        <end position="362"/>
    </location>
</feature>